<comment type="caution">
    <text evidence="1">The sequence shown here is derived from an EMBL/GenBank/DDBJ whole genome shotgun (WGS) entry which is preliminary data.</text>
</comment>
<dbReference type="AlphaFoldDB" id="A0A0V0RVA9"/>
<protein>
    <submittedName>
        <fullName evidence="1">Uncharacterized protein</fullName>
    </submittedName>
</protein>
<reference evidence="1 2" key="1">
    <citation type="submission" date="2015-01" db="EMBL/GenBank/DDBJ databases">
        <title>Evolution of Trichinella species and genotypes.</title>
        <authorList>
            <person name="Korhonen P.K."/>
            <person name="Edoardo P."/>
            <person name="Giuseppe L.R."/>
            <person name="Gasser R.B."/>
        </authorList>
    </citation>
    <scope>NUCLEOTIDE SEQUENCE [LARGE SCALE GENOMIC DNA]</scope>
    <source>
        <strain evidence="1">ISS37</strain>
    </source>
</reference>
<dbReference type="Proteomes" id="UP000054630">
    <property type="component" value="Unassembled WGS sequence"/>
</dbReference>
<keyword evidence="2" id="KW-1185">Reference proteome</keyword>
<dbReference type="EMBL" id="JYDL01000072">
    <property type="protein sequence ID" value="KRX18451.1"/>
    <property type="molecule type" value="Genomic_DNA"/>
</dbReference>
<sequence>MRRGIRQGAQQLSYSLQGRQKRWPLFRREPHYPAGCKGLSGYMQCLCLVGIDRTRR</sequence>
<proteinExistence type="predicted"/>
<evidence type="ECO:0000313" key="1">
    <source>
        <dbReference type="EMBL" id="KRX18451.1"/>
    </source>
</evidence>
<accession>A0A0V0RVA9</accession>
<organism evidence="1 2">
    <name type="scientific">Trichinella nelsoni</name>
    <dbReference type="NCBI Taxonomy" id="6336"/>
    <lineage>
        <taxon>Eukaryota</taxon>
        <taxon>Metazoa</taxon>
        <taxon>Ecdysozoa</taxon>
        <taxon>Nematoda</taxon>
        <taxon>Enoplea</taxon>
        <taxon>Dorylaimia</taxon>
        <taxon>Trichinellida</taxon>
        <taxon>Trichinellidae</taxon>
        <taxon>Trichinella</taxon>
    </lineage>
</organism>
<name>A0A0V0RVA9_9BILA</name>
<evidence type="ECO:0000313" key="2">
    <source>
        <dbReference type="Proteomes" id="UP000054630"/>
    </source>
</evidence>
<gene>
    <name evidence="1" type="ORF">T07_7397</name>
</gene>